<accession>A0A8S5QN33</accession>
<protein>
    <submittedName>
        <fullName evidence="1">Uncharacterized protein</fullName>
    </submittedName>
</protein>
<proteinExistence type="predicted"/>
<sequence>MRLPSFMEFILILFIMRVNLKQVVINIFGVKSLK</sequence>
<organism evidence="1">
    <name type="scientific">CrAss-like virus sp. ctYsL76</name>
    <dbReference type="NCBI Taxonomy" id="2826826"/>
    <lineage>
        <taxon>Viruses</taxon>
        <taxon>Duplodnaviria</taxon>
        <taxon>Heunggongvirae</taxon>
        <taxon>Uroviricota</taxon>
        <taxon>Caudoviricetes</taxon>
        <taxon>Crassvirales</taxon>
    </lineage>
</organism>
<evidence type="ECO:0000313" key="1">
    <source>
        <dbReference type="EMBL" id="DAE20028.1"/>
    </source>
</evidence>
<name>A0A8S5QN33_9CAUD</name>
<reference evidence="1" key="1">
    <citation type="journal article" date="2021" name="Proc. Natl. Acad. Sci. U.S.A.">
        <title>A Catalog of Tens of Thousands of Viruses from Human Metagenomes Reveals Hidden Associations with Chronic Diseases.</title>
        <authorList>
            <person name="Tisza M.J."/>
            <person name="Buck C.B."/>
        </authorList>
    </citation>
    <scope>NUCLEOTIDE SEQUENCE</scope>
    <source>
        <strain evidence="1">CtYsL76</strain>
    </source>
</reference>
<dbReference type="EMBL" id="BK015689">
    <property type="protein sequence ID" value="DAE20028.1"/>
    <property type="molecule type" value="Genomic_DNA"/>
</dbReference>